<protein>
    <recommendedName>
        <fullName evidence="9">Ubiquitin-like domain-containing protein</fullName>
    </recommendedName>
</protein>
<gene>
    <name evidence="10" type="ORF">EZS28_036010</name>
</gene>
<evidence type="ECO:0000256" key="5">
    <source>
        <dbReference type="ARBA" id="ARBA00022499"/>
    </source>
</evidence>
<evidence type="ECO:0000256" key="6">
    <source>
        <dbReference type="ARBA" id="ARBA00022737"/>
    </source>
</evidence>
<dbReference type="FunFam" id="3.10.20.90:FF:000469">
    <property type="entry name" value="Polyubiquitin-C"/>
    <property type="match status" value="1"/>
</dbReference>
<dbReference type="SMART" id="SM00213">
    <property type="entry name" value="UBQ"/>
    <property type="match status" value="1"/>
</dbReference>
<organism evidence="10 11">
    <name type="scientific">Streblomastix strix</name>
    <dbReference type="NCBI Taxonomy" id="222440"/>
    <lineage>
        <taxon>Eukaryota</taxon>
        <taxon>Metamonada</taxon>
        <taxon>Preaxostyla</taxon>
        <taxon>Oxymonadida</taxon>
        <taxon>Streblomastigidae</taxon>
        <taxon>Streblomastix</taxon>
    </lineage>
</organism>
<feature type="non-terminal residue" evidence="10">
    <location>
        <position position="320"/>
    </location>
</feature>
<dbReference type="InterPro" id="IPR000626">
    <property type="entry name" value="Ubiquitin-like_dom"/>
</dbReference>
<comment type="similarity">
    <text evidence="3">Belongs to the ubiquitin family.</text>
</comment>
<keyword evidence="7" id="KW-0832">Ubl conjugation</keyword>
<dbReference type="EMBL" id="SNRW01017326">
    <property type="protein sequence ID" value="KAA6368463.1"/>
    <property type="molecule type" value="Genomic_DNA"/>
</dbReference>
<name>A0A5J4UEB6_9EUKA</name>
<evidence type="ECO:0000256" key="4">
    <source>
        <dbReference type="ARBA" id="ARBA00022490"/>
    </source>
</evidence>
<comment type="subcellular location">
    <subcellularLocation>
        <location evidence="2">Cytoplasm</location>
    </subcellularLocation>
    <subcellularLocation>
        <location evidence="1">Nucleus</location>
    </subcellularLocation>
</comment>
<reference evidence="10 11" key="1">
    <citation type="submission" date="2019-03" db="EMBL/GenBank/DDBJ databases">
        <title>Single cell metagenomics reveals metabolic interactions within the superorganism composed of flagellate Streblomastix strix and complex community of Bacteroidetes bacteria on its surface.</title>
        <authorList>
            <person name="Treitli S.C."/>
            <person name="Kolisko M."/>
            <person name="Husnik F."/>
            <person name="Keeling P."/>
            <person name="Hampl V."/>
        </authorList>
    </citation>
    <scope>NUCLEOTIDE SEQUENCE [LARGE SCALE GENOMIC DNA]</scope>
    <source>
        <strain evidence="10">ST1C</strain>
    </source>
</reference>
<evidence type="ECO:0000256" key="8">
    <source>
        <dbReference type="ARBA" id="ARBA00023242"/>
    </source>
</evidence>
<dbReference type="AlphaFoldDB" id="A0A5J4UEB6"/>
<keyword evidence="4" id="KW-0963">Cytoplasm</keyword>
<dbReference type="GO" id="GO:0005634">
    <property type="term" value="C:nucleus"/>
    <property type="evidence" value="ECO:0007669"/>
    <property type="project" value="UniProtKB-SubCell"/>
</dbReference>
<dbReference type="SUPFAM" id="SSF54236">
    <property type="entry name" value="Ubiquitin-like"/>
    <property type="match status" value="1"/>
</dbReference>
<proteinExistence type="inferred from homology"/>
<dbReference type="InterPro" id="IPR019956">
    <property type="entry name" value="Ubiquitin_dom"/>
</dbReference>
<evidence type="ECO:0000256" key="3">
    <source>
        <dbReference type="ARBA" id="ARBA00008430"/>
    </source>
</evidence>
<keyword evidence="8" id="KW-0539">Nucleus</keyword>
<evidence type="ECO:0000313" key="11">
    <source>
        <dbReference type="Proteomes" id="UP000324800"/>
    </source>
</evidence>
<dbReference type="InterPro" id="IPR029071">
    <property type="entry name" value="Ubiquitin-like_domsf"/>
</dbReference>
<dbReference type="PANTHER" id="PTHR10666">
    <property type="entry name" value="UBIQUITIN"/>
    <property type="match status" value="1"/>
</dbReference>
<keyword evidence="5" id="KW-1017">Isopeptide bond</keyword>
<evidence type="ECO:0000259" key="9">
    <source>
        <dbReference type="PROSITE" id="PS50053"/>
    </source>
</evidence>
<dbReference type="Pfam" id="PF00240">
    <property type="entry name" value="ubiquitin"/>
    <property type="match status" value="1"/>
</dbReference>
<dbReference type="Gene3D" id="3.10.20.90">
    <property type="entry name" value="Phosphatidylinositol 3-kinase Catalytic Subunit, Chain A, domain 1"/>
    <property type="match status" value="1"/>
</dbReference>
<evidence type="ECO:0000313" key="10">
    <source>
        <dbReference type="EMBL" id="KAA6368463.1"/>
    </source>
</evidence>
<dbReference type="Gene3D" id="3.40.50.300">
    <property type="entry name" value="P-loop containing nucleotide triphosphate hydrolases"/>
    <property type="match status" value="1"/>
</dbReference>
<dbReference type="GO" id="GO:0005737">
    <property type="term" value="C:cytoplasm"/>
    <property type="evidence" value="ECO:0007669"/>
    <property type="project" value="UniProtKB-SubCell"/>
</dbReference>
<keyword evidence="6" id="KW-0677">Repeat</keyword>
<dbReference type="PROSITE" id="PS50053">
    <property type="entry name" value="UBIQUITIN_2"/>
    <property type="match status" value="1"/>
</dbReference>
<dbReference type="SUPFAM" id="SSF52540">
    <property type="entry name" value="P-loop containing nucleoside triphosphate hydrolases"/>
    <property type="match status" value="1"/>
</dbReference>
<dbReference type="Proteomes" id="UP000324800">
    <property type="component" value="Unassembled WGS sequence"/>
</dbReference>
<feature type="domain" description="Ubiquitin-like" evidence="9">
    <location>
        <begin position="246"/>
        <end position="320"/>
    </location>
</feature>
<dbReference type="InterPro" id="IPR027417">
    <property type="entry name" value="P-loop_NTPase"/>
</dbReference>
<accession>A0A5J4UEB6</accession>
<comment type="caution">
    <text evidence="10">The sequence shown here is derived from an EMBL/GenBank/DDBJ whole genome shotgun (WGS) entry which is preliminary data.</text>
</comment>
<dbReference type="PRINTS" id="PR00348">
    <property type="entry name" value="UBIQUITIN"/>
</dbReference>
<evidence type="ECO:0000256" key="2">
    <source>
        <dbReference type="ARBA" id="ARBA00004496"/>
    </source>
</evidence>
<sequence length="320" mass="36401">MLILDIALLLYKLQQMKINLHSHLELGLKRDQINTRWAYNMLNNQIIGMFFQMGSLCKPGVFEAGISKDRQTREHELLVYTLFIRQIIILVNKMNDKSVNFSEAGYNEIVKEMSSYSTKLIGKHETQPSVQMYLYPIICESIETISIVLSSIPTLIAPISPITDQRKGLSIKEYGGIKSIYGEPGASSLLSSLKKYEKEEDQQLNIKPVKVGLLFDSSTSVKQTLEQNKEQVEPIYNNDCCLGTDVMISIELLRGQTGNTLTGKTIALEVENADTIESVKQKIQDKEGIPPDQQQLIFFRNLLDDYHTLHYYNIQNEAML</sequence>
<evidence type="ECO:0000256" key="7">
    <source>
        <dbReference type="ARBA" id="ARBA00022843"/>
    </source>
</evidence>
<evidence type="ECO:0000256" key="1">
    <source>
        <dbReference type="ARBA" id="ARBA00004123"/>
    </source>
</evidence>
<dbReference type="InterPro" id="IPR050158">
    <property type="entry name" value="Ubiquitin_ubiquitin-like"/>
</dbReference>